<comment type="caution">
    <text evidence="1">The sequence shown here is derived from an EMBL/GenBank/DDBJ whole genome shotgun (WGS) entry which is preliminary data.</text>
</comment>
<dbReference type="Gene3D" id="3.50.50.60">
    <property type="entry name" value="FAD/NAD(P)-binding domain"/>
    <property type="match status" value="1"/>
</dbReference>
<keyword evidence="1" id="KW-0560">Oxidoreductase</keyword>
<dbReference type="RefSeq" id="WP_171445046.1">
    <property type="nucleotide sequence ID" value="NZ_JABFNS010000029.1"/>
</dbReference>
<reference evidence="1 2" key="1">
    <citation type="submission" date="2020-05" db="EMBL/GenBank/DDBJ databases">
        <authorList>
            <person name="Whitworth D."/>
        </authorList>
    </citation>
    <scope>NUCLEOTIDE SEQUENCE [LARGE SCALE GENOMIC DNA]</scope>
    <source>
        <strain evidence="1 2">AM005</strain>
    </source>
</reference>
<dbReference type="PANTHER" id="PTHR43422">
    <property type="entry name" value="THIAMINE THIAZOLE SYNTHASE"/>
    <property type="match status" value="1"/>
</dbReference>
<dbReference type="Proteomes" id="UP000533080">
    <property type="component" value="Unassembled WGS sequence"/>
</dbReference>
<dbReference type="PANTHER" id="PTHR43422:SF3">
    <property type="entry name" value="THIAMINE THIAZOLE SYNTHASE"/>
    <property type="match status" value="1"/>
</dbReference>
<evidence type="ECO:0000313" key="1">
    <source>
        <dbReference type="EMBL" id="NOJ83262.1"/>
    </source>
</evidence>
<evidence type="ECO:0000313" key="2">
    <source>
        <dbReference type="Proteomes" id="UP000533080"/>
    </source>
</evidence>
<dbReference type="GO" id="GO:0004497">
    <property type="term" value="F:monooxygenase activity"/>
    <property type="evidence" value="ECO:0007669"/>
    <property type="project" value="UniProtKB-KW"/>
</dbReference>
<proteinExistence type="predicted"/>
<dbReference type="AlphaFoldDB" id="A0A7Y4MV27"/>
<dbReference type="EMBL" id="JABFNT010000177">
    <property type="protein sequence ID" value="NOJ83262.1"/>
    <property type="molecule type" value="Genomic_DNA"/>
</dbReference>
<organism evidence="1 2">
    <name type="scientific">Myxococcus xanthus</name>
    <dbReference type="NCBI Taxonomy" id="34"/>
    <lineage>
        <taxon>Bacteria</taxon>
        <taxon>Pseudomonadati</taxon>
        <taxon>Myxococcota</taxon>
        <taxon>Myxococcia</taxon>
        <taxon>Myxococcales</taxon>
        <taxon>Cystobacterineae</taxon>
        <taxon>Myxococcaceae</taxon>
        <taxon>Myxococcus</taxon>
    </lineage>
</organism>
<dbReference type="Pfam" id="PF12831">
    <property type="entry name" value="FAD_oxidored"/>
    <property type="match status" value="1"/>
</dbReference>
<gene>
    <name evidence="1" type="ORF">HNV28_33960</name>
</gene>
<dbReference type="SUPFAM" id="SSF51905">
    <property type="entry name" value="FAD/NAD(P)-binding domain"/>
    <property type="match status" value="1"/>
</dbReference>
<sequence>MDEPGHRFGRAVVMGGSMAGLLSARALADHFEKVIILERDSLPGTHAARKGVPQGTHVHVMLDAGHRLLERFFPGLLQDLRDQGAALIDSTRDVAWHHFGVWKSRVPQGLPLLVCTRPFLEWHVLRRVLALPNVEFHGGVSVEGLLTDASRQRVTGVRLKKAGAEEPLEAALVVDATGRGSRAPQWLEALGHARPEEEQVRVDLTYTTRLYEPPAHRQEDWKVLMQYPCPPANWRAGFISRVERDRWIVTLNGYFGEHAPTDDEGFLAFARSLPQPDLYACLREARPLGPLTLHKVKESRWRHYERLARFPENWVIVGDAVCAFNPVFGQGMSVAAQGAALLHACIQEQARRLPTTLDGLAQRFRERLSDTIRLPWFMGTNIDLQYPQAVGQRKLGVGVLHWYIRRMMERSSQDAAVHRQFNRVLHLQAGLGAVLQPSVALPVLADGARALFMPLHSRANTDIRPAPPSSSP</sequence>
<protein>
    <submittedName>
        <fullName evidence="1">FAD-dependent monooxygenase</fullName>
    </submittedName>
</protein>
<accession>A0A7Y4MV27</accession>
<keyword evidence="1" id="KW-0503">Monooxygenase</keyword>
<name>A0A7Y4MV27_MYXXA</name>
<dbReference type="InterPro" id="IPR036188">
    <property type="entry name" value="FAD/NAD-bd_sf"/>
</dbReference>